<dbReference type="EMBL" id="JBBJCI010000426">
    <property type="protein sequence ID" value="KAK7230711.1"/>
    <property type="molecule type" value="Genomic_DNA"/>
</dbReference>
<dbReference type="InterPro" id="IPR002048">
    <property type="entry name" value="EF_hand_dom"/>
</dbReference>
<sequence>MIATELTEAEIGHLQQQFRLLDTDGDGVITVGELMTAIAEIEAADSAGSSKALLRGLEASLSDSAHEDDAVLDIDEFIAATFRRHQGRKQKYATRLQCHHTLLKEDSLKAAYEKFDVKGTGTITVEDLELAFGSKKHAQEVFDLVDANGDGEISFDEFREMMGLSPNEGLPMPGSTRATTRASLRSFLRFALRAFFFALRFAFFSSCVASRAP</sequence>
<gene>
    <name evidence="4" type="ORF">SO694_00078195</name>
</gene>
<keyword evidence="4" id="KW-0418">Kinase</keyword>
<evidence type="ECO:0000256" key="1">
    <source>
        <dbReference type="ARBA" id="ARBA00022737"/>
    </source>
</evidence>
<comment type="caution">
    <text evidence="4">The sequence shown here is derived from an EMBL/GenBank/DDBJ whole genome shotgun (WGS) entry which is preliminary data.</text>
</comment>
<dbReference type="Pfam" id="PF13499">
    <property type="entry name" value="EF-hand_7"/>
    <property type="match status" value="1"/>
</dbReference>
<dbReference type="Proteomes" id="UP001363151">
    <property type="component" value="Unassembled WGS sequence"/>
</dbReference>
<evidence type="ECO:0000259" key="3">
    <source>
        <dbReference type="PROSITE" id="PS50222"/>
    </source>
</evidence>
<dbReference type="InterPro" id="IPR018247">
    <property type="entry name" value="EF_Hand_1_Ca_BS"/>
</dbReference>
<dbReference type="SUPFAM" id="SSF47473">
    <property type="entry name" value="EF-hand"/>
    <property type="match status" value="1"/>
</dbReference>
<organism evidence="4 5">
    <name type="scientific">Aureococcus anophagefferens</name>
    <name type="common">Harmful bloom alga</name>
    <dbReference type="NCBI Taxonomy" id="44056"/>
    <lineage>
        <taxon>Eukaryota</taxon>
        <taxon>Sar</taxon>
        <taxon>Stramenopiles</taxon>
        <taxon>Ochrophyta</taxon>
        <taxon>Pelagophyceae</taxon>
        <taxon>Pelagomonadales</taxon>
        <taxon>Pelagomonadaceae</taxon>
        <taxon>Aureococcus</taxon>
    </lineage>
</organism>
<dbReference type="PROSITE" id="PS50222">
    <property type="entry name" value="EF_HAND_2"/>
    <property type="match status" value="2"/>
</dbReference>
<dbReference type="GO" id="GO:0016301">
    <property type="term" value="F:kinase activity"/>
    <property type="evidence" value="ECO:0007669"/>
    <property type="project" value="UniProtKB-KW"/>
</dbReference>
<proteinExistence type="predicted"/>
<dbReference type="InterPro" id="IPR050145">
    <property type="entry name" value="Centrin_CML-like"/>
</dbReference>
<keyword evidence="1" id="KW-0677">Repeat</keyword>
<keyword evidence="4" id="KW-0808">Transferase</keyword>
<dbReference type="Pfam" id="PF13202">
    <property type="entry name" value="EF-hand_5"/>
    <property type="match status" value="1"/>
</dbReference>
<dbReference type="InterPro" id="IPR011992">
    <property type="entry name" value="EF-hand-dom_pair"/>
</dbReference>
<dbReference type="CDD" id="cd00051">
    <property type="entry name" value="EFh"/>
    <property type="match status" value="1"/>
</dbReference>
<dbReference type="SMART" id="SM00054">
    <property type="entry name" value="EFh"/>
    <property type="match status" value="3"/>
</dbReference>
<accession>A0ABR1FH62</accession>
<dbReference type="Gene3D" id="1.10.238.10">
    <property type="entry name" value="EF-hand"/>
    <property type="match status" value="2"/>
</dbReference>
<dbReference type="PANTHER" id="PTHR23050">
    <property type="entry name" value="CALCIUM BINDING PROTEIN"/>
    <property type="match status" value="1"/>
</dbReference>
<feature type="domain" description="EF-hand" evidence="3">
    <location>
        <begin position="133"/>
        <end position="168"/>
    </location>
</feature>
<protein>
    <submittedName>
        <fullName evidence="4">Protein serine/threonine kinase</fullName>
    </submittedName>
</protein>
<reference evidence="4 5" key="1">
    <citation type="submission" date="2024-03" db="EMBL/GenBank/DDBJ databases">
        <title>Aureococcus anophagefferens CCMP1851 and Kratosvirus quantuckense: Draft genome of a second virus-susceptible host strain in the model system.</title>
        <authorList>
            <person name="Chase E."/>
            <person name="Truchon A.R."/>
            <person name="Schepens W."/>
            <person name="Wilhelm S.W."/>
        </authorList>
    </citation>
    <scope>NUCLEOTIDE SEQUENCE [LARGE SCALE GENOMIC DNA]</scope>
    <source>
        <strain evidence="4 5">CCMP1851</strain>
    </source>
</reference>
<evidence type="ECO:0000256" key="2">
    <source>
        <dbReference type="ARBA" id="ARBA00022837"/>
    </source>
</evidence>
<name>A0ABR1FH62_AURAN</name>
<keyword evidence="5" id="KW-1185">Reference proteome</keyword>
<keyword evidence="2" id="KW-0106">Calcium</keyword>
<feature type="domain" description="EF-hand" evidence="3">
    <location>
        <begin position="9"/>
        <end position="44"/>
    </location>
</feature>
<dbReference type="PROSITE" id="PS00018">
    <property type="entry name" value="EF_HAND_1"/>
    <property type="match status" value="2"/>
</dbReference>
<evidence type="ECO:0000313" key="4">
    <source>
        <dbReference type="EMBL" id="KAK7230711.1"/>
    </source>
</evidence>
<evidence type="ECO:0000313" key="5">
    <source>
        <dbReference type="Proteomes" id="UP001363151"/>
    </source>
</evidence>